<reference evidence="1" key="1">
    <citation type="journal article" date="2014" name="Nat. Commun.">
        <title>The tobacco genome sequence and its comparison with those of tomato and potato.</title>
        <authorList>
            <person name="Sierro N."/>
            <person name="Battey J.N."/>
            <person name="Ouadi S."/>
            <person name="Bakaher N."/>
            <person name="Bovet L."/>
            <person name="Willig A."/>
            <person name="Goepfert S."/>
            <person name="Peitsch M.C."/>
            <person name="Ivanov N.V."/>
        </authorList>
    </citation>
    <scope>NUCLEOTIDE SEQUENCE [LARGE SCALE GENOMIC DNA]</scope>
</reference>
<sequence>MVKQQGKGSKQPGRRGSSQGGKQKMVKLTPKARQNIKNMRKMIKAADRAIDMSGSEYEPSWEISSDSIPEYIPDWPKRSRLRDTPPASPTAQALVNVSSGSFEGSAKGDGDEYSTSPTASFSREGAVGNEEEIGGEKIVREGGEPQVGGVARTRKSEAWQDRFVSEVAYDKFREWWSVMKLIPERSFVYRDLLPHNPNVRRKFRTRVGWEHFLDECVDANEHLVKEFYTNFAHIKKGSKVTKVRNLKVLFDGKTINDYLGFSEEDETLYMAKMEMGAEVRPWLAQYLAIPSNTPDWLTAGVKILRHSLNFDARGWETFVCSRLDPTTHDNSLPLHRTVLVASIMAGYPINVGNMMSRIITIVGAEHDRNYTFPSFLTMYFRDLKMEKRPFDIKVKVKAPFSWYSMQGDDNPKSKNFKATVTSPTGQSEEPLMVVTPADPASTSTAIPLGPSTSADPEIPSSRAHPITAHRLSQTLLSINNWMQTTSSKLSTLTTTVEAQSAPPPSQVPQSIEDALKKILDNQKKILDTQTVLTKAVASHSQSLKELAREQKKLRKMRVSKESVKALRVDVDRLKVDQLPLDLLLDDPMPVAHPHPEQSQRPPKIKR</sequence>
<gene>
    <name evidence="2" type="primary">LOC142170718</name>
</gene>
<dbReference type="RefSeq" id="XP_075089086.1">
    <property type="nucleotide sequence ID" value="XM_075232985.1"/>
</dbReference>
<name>A0AC58SVV0_TOBAC</name>
<reference evidence="2" key="2">
    <citation type="submission" date="2025-08" db="UniProtKB">
        <authorList>
            <consortium name="RefSeq"/>
        </authorList>
    </citation>
    <scope>IDENTIFICATION</scope>
    <source>
        <tissue evidence="2">Leaf</tissue>
    </source>
</reference>
<protein>
    <submittedName>
        <fullName evidence="2">Uncharacterized protein LOC142170718</fullName>
    </submittedName>
</protein>
<proteinExistence type="predicted"/>
<organism evidence="1 2">
    <name type="scientific">Nicotiana tabacum</name>
    <name type="common">Common tobacco</name>
    <dbReference type="NCBI Taxonomy" id="4097"/>
    <lineage>
        <taxon>Eukaryota</taxon>
        <taxon>Viridiplantae</taxon>
        <taxon>Streptophyta</taxon>
        <taxon>Embryophyta</taxon>
        <taxon>Tracheophyta</taxon>
        <taxon>Spermatophyta</taxon>
        <taxon>Magnoliopsida</taxon>
        <taxon>eudicotyledons</taxon>
        <taxon>Gunneridae</taxon>
        <taxon>Pentapetalae</taxon>
        <taxon>asterids</taxon>
        <taxon>lamiids</taxon>
        <taxon>Solanales</taxon>
        <taxon>Solanaceae</taxon>
        <taxon>Nicotianoideae</taxon>
        <taxon>Nicotianeae</taxon>
        <taxon>Nicotiana</taxon>
    </lineage>
</organism>
<accession>A0AC58SVV0</accession>
<keyword evidence="1" id="KW-1185">Reference proteome</keyword>
<evidence type="ECO:0000313" key="1">
    <source>
        <dbReference type="Proteomes" id="UP000790787"/>
    </source>
</evidence>
<dbReference type="Proteomes" id="UP000790787">
    <property type="component" value="Chromosome 16"/>
</dbReference>
<evidence type="ECO:0000313" key="2">
    <source>
        <dbReference type="RefSeq" id="XP_075089086.1"/>
    </source>
</evidence>